<dbReference type="HAMAP" id="MF_01507">
    <property type="entry name" value="UPF0297"/>
    <property type="match status" value="1"/>
</dbReference>
<dbReference type="EMBL" id="CACRSW010000029">
    <property type="protein sequence ID" value="VYT14366.1"/>
    <property type="molecule type" value="Genomic_DNA"/>
</dbReference>
<dbReference type="EMBL" id="CP066014">
    <property type="protein sequence ID" value="QQB61144.1"/>
    <property type="molecule type" value="Genomic_DNA"/>
</dbReference>
<sequence length="85" mass="10084">MSDKNFNETMRFDPQDEKKVDIREIITEVYNALEEKGYKPTNQIIGYLISGDPTYITGHKNARKLIRQVDRDTILEEILKYYINE</sequence>
<organism evidence="4">
    <name type="scientific">Anaerococcus vaginalis</name>
    <dbReference type="NCBI Taxonomy" id="33037"/>
    <lineage>
        <taxon>Bacteria</taxon>
        <taxon>Bacillati</taxon>
        <taxon>Bacillota</taxon>
        <taxon>Tissierellia</taxon>
        <taxon>Tissierellales</taxon>
        <taxon>Peptoniphilaceae</taxon>
        <taxon>Anaerococcus</taxon>
    </lineage>
</organism>
<protein>
    <recommendedName>
        <fullName evidence="2">UPF0297 protein AVLFYP127_01012</fullName>
    </recommendedName>
</protein>
<dbReference type="Pfam" id="PF06135">
    <property type="entry name" value="IreB"/>
    <property type="match status" value="1"/>
</dbReference>
<evidence type="ECO:0000313" key="4">
    <source>
        <dbReference type="EMBL" id="VYT14366.1"/>
    </source>
</evidence>
<dbReference type="InterPro" id="IPR009309">
    <property type="entry name" value="IreB"/>
</dbReference>
<dbReference type="RefSeq" id="WP_004838798.1">
    <property type="nucleotide sequence ID" value="NZ_CACRSW010000029.1"/>
</dbReference>
<comment type="similarity">
    <text evidence="1 2">Belongs to the UPF0297 family.</text>
</comment>
<dbReference type="AlphaFoldDB" id="A0A6N2UG46"/>
<accession>A0A6N2UG46</accession>
<dbReference type="NCBIfam" id="NF003997">
    <property type="entry name" value="PRK05473.1"/>
    <property type="match status" value="1"/>
</dbReference>
<dbReference type="KEGG" id="avg:I6H45_04800"/>
<proteinExistence type="inferred from homology"/>
<evidence type="ECO:0000313" key="5">
    <source>
        <dbReference type="Proteomes" id="UP000595276"/>
    </source>
</evidence>
<reference evidence="4" key="1">
    <citation type="submission" date="2019-11" db="EMBL/GenBank/DDBJ databases">
        <authorList>
            <person name="Feng L."/>
        </authorList>
    </citation>
    <scope>NUCLEOTIDE SEQUENCE</scope>
    <source>
        <strain evidence="4">AvaginalisLFYP127</strain>
    </source>
</reference>
<evidence type="ECO:0000256" key="1">
    <source>
        <dbReference type="ARBA" id="ARBA00010888"/>
    </source>
</evidence>
<reference evidence="3 5" key="2">
    <citation type="submission" date="2020-12" db="EMBL/GenBank/DDBJ databases">
        <title>FDA dAtabase for Regulatory Grade micrObial Sequences (FDA-ARGOS): Supporting development and validation of Infectious Disease Dx tests.</title>
        <authorList>
            <person name="Sproer C."/>
            <person name="Gronow S."/>
            <person name="Severitt S."/>
            <person name="Schroder I."/>
            <person name="Tallon L."/>
            <person name="Sadzewicz L."/>
            <person name="Zhao X."/>
            <person name="Boylan J."/>
            <person name="Ott S."/>
            <person name="Bowen H."/>
            <person name="Vavikolanu K."/>
            <person name="Mehta A."/>
            <person name="Aluvathingal J."/>
            <person name="Nadendla S."/>
            <person name="Lowell S."/>
            <person name="Myers T."/>
            <person name="Yan Y."/>
            <person name="Sichtig H."/>
        </authorList>
    </citation>
    <scope>NUCLEOTIDE SEQUENCE [LARGE SCALE GENOMIC DNA]</scope>
    <source>
        <strain evidence="3 5">FDAARGOS_988</strain>
    </source>
</reference>
<name>A0A6N2UG46_9FIRM</name>
<dbReference type="GeneID" id="79022040"/>
<evidence type="ECO:0000256" key="2">
    <source>
        <dbReference type="HAMAP-Rule" id="MF_01507"/>
    </source>
</evidence>
<evidence type="ECO:0000313" key="3">
    <source>
        <dbReference type="EMBL" id="QQB61144.1"/>
    </source>
</evidence>
<dbReference type="PIRSF" id="PIRSF037258">
    <property type="entry name" value="DUF965_bac"/>
    <property type="match status" value="1"/>
</dbReference>
<dbReference type="PANTHER" id="PTHR40067:SF1">
    <property type="entry name" value="UPF0297 PROTEIN YRZL"/>
    <property type="match status" value="1"/>
</dbReference>
<dbReference type="PANTHER" id="PTHR40067">
    <property type="entry name" value="UPF0297 PROTEIN YRZL"/>
    <property type="match status" value="1"/>
</dbReference>
<gene>
    <name evidence="4" type="ORF">AVLFYP127_01012</name>
    <name evidence="3" type="ORF">I6H45_04800</name>
</gene>
<dbReference type="Proteomes" id="UP000595276">
    <property type="component" value="Chromosome"/>
</dbReference>